<gene>
    <name evidence="1" type="ORF">MSAN_00961500</name>
</gene>
<dbReference type="SUPFAM" id="SSF81383">
    <property type="entry name" value="F-box domain"/>
    <property type="match status" value="1"/>
</dbReference>
<evidence type="ECO:0000313" key="2">
    <source>
        <dbReference type="Proteomes" id="UP000623467"/>
    </source>
</evidence>
<dbReference type="InterPro" id="IPR036047">
    <property type="entry name" value="F-box-like_dom_sf"/>
</dbReference>
<sequence length="427" mass="48315">MPFEALDEDILLTILRLSDVYTVLMVSMTNKHLRRITLSKQLWLSLVQERAFRDALELPPPDREDLENRSTEQLVSLVKNAVIGPDSSWPDECSSGTQTSYEIPFAERELYDIDLLPGARYILLQIFKREDIKLYIFDVWTARRLWQHSAGVRTPRWNIDLVPGDPKARVLVARPVAYPTQTVYIEEVDLQTGVSQELFNSGFAGVFGEPDGIAGDFFLCTMPNLFVHGGRVLVNWRTSTFVAFGRVGLNSAVKLIPGYIVSTYLEHSPPHQQILAVTALEAFSNYWQPLIEINRVQLDNSSVTLPITMQMRMEYKNRPLGARSVTGRLIVTPSALHRGAYTVDVHCDLPPEDPTLWGKLGKLIEARRNRKQPVACRVVLSFRFTPTPSPGEPCGLQFVSAQPFQTFFPRAVIDRSNHSITVSYRPC</sequence>
<protein>
    <recommendedName>
        <fullName evidence="3">F-box domain-containing protein</fullName>
    </recommendedName>
</protein>
<dbReference type="Proteomes" id="UP000623467">
    <property type="component" value="Unassembled WGS sequence"/>
</dbReference>
<name>A0A8H6YTR7_9AGAR</name>
<comment type="caution">
    <text evidence="1">The sequence shown here is derived from an EMBL/GenBank/DDBJ whole genome shotgun (WGS) entry which is preliminary data.</text>
</comment>
<proteinExistence type="predicted"/>
<dbReference type="EMBL" id="JACAZH010000006">
    <property type="protein sequence ID" value="KAF7367023.1"/>
    <property type="molecule type" value="Genomic_DNA"/>
</dbReference>
<keyword evidence="2" id="KW-1185">Reference proteome</keyword>
<evidence type="ECO:0000313" key="1">
    <source>
        <dbReference type="EMBL" id="KAF7367023.1"/>
    </source>
</evidence>
<evidence type="ECO:0008006" key="3">
    <source>
        <dbReference type="Google" id="ProtNLM"/>
    </source>
</evidence>
<dbReference type="OrthoDB" id="2890636at2759"/>
<accession>A0A8H6YTR7</accession>
<reference evidence="1" key="1">
    <citation type="submission" date="2020-05" db="EMBL/GenBank/DDBJ databases">
        <title>Mycena genomes resolve the evolution of fungal bioluminescence.</title>
        <authorList>
            <person name="Tsai I.J."/>
        </authorList>
    </citation>
    <scope>NUCLEOTIDE SEQUENCE</scope>
    <source>
        <strain evidence="1">160909Yilan</strain>
    </source>
</reference>
<dbReference type="AlphaFoldDB" id="A0A8H6YTR7"/>
<organism evidence="1 2">
    <name type="scientific">Mycena sanguinolenta</name>
    <dbReference type="NCBI Taxonomy" id="230812"/>
    <lineage>
        <taxon>Eukaryota</taxon>
        <taxon>Fungi</taxon>
        <taxon>Dikarya</taxon>
        <taxon>Basidiomycota</taxon>
        <taxon>Agaricomycotina</taxon>
        <taxon>Agaricomycetes</taxon>
        <taxon>Agaricomycetidae</taxon>
        <taxon>Agaricales</taxon>
        <taxon>Marasmiineae</taxon>
        <taxon>Mycenaceae</taxon>
        <taxon>Mycena</taxon>
    </lineage>
</organism>